<dbReference type="SUPFAM" id="SSF47384">
    <property type="entry name" value="Homodimeric domain of signal transducing histidine kinase"/>
    <property type="match status" value="1"/>
</dbReference>
<keyword evidence="4 7" id="KW-0418">Kinase</keyword>
<keyword evidence="5" id="KW-0902">Two-component regulatory system</keyword>
<dbReference type="PANTHER" id="PTHR43711:SF26">
    <property type="entry name" value="SENSOR HISTIDINE KINASE RCSC"/>
    <property type="match status" value="1"/>
</dbReference>
<dbReference type="InterPro" id="IPR004358">
    <property type="entry name" value="Sig_transdc_His_kin-like_C"/>
</dbReference>
<dbReference type="Pfam" id="PF02518">
    <property type="entry name" value="HATPase_c"/>
    <property type="match status" value="1"/>
</dbReference>
<sequence>MTRPSAPGTLHAQIGVDGRILSADEGVLRLQAAAGGSPDGRLLVPQLAAIVRLAVRLRILIARPVVAGGDGYDVSMWVRARPSDDGVRMTLHDWREVPMRVTPPEVARARAADIALAADGWRWTTDSAMVFTLVEQSAEPGSPSAGMPFAAAFDLGDKEDGAIVLSRIAERRAFFGQIVRDVLRADCHYHISGHPVFDHQGAFGGYAGKALSVPAPAAADLVEPLDAASDQPVLGAIPDFGKRLDLALRQPLGRIIANAETISGQLEGPLRQDYAAYAADIAHAGKHLMELVDDLADLQAIDRPNFQVAREEIDLADIARRTAGLLSVKGLDRGISIEAPRNDESVPAVGEFRRVLQILVNLVGNAIRYSPEHSHIWIRTDVADDMAHVVVADQGRGIPIEDQERVFEKFERLGRDDVAGSGLGLYISRRLARAMGGDIRIDSAPGQGARFILSVPRV</sequence>
<evidence type="ECO:0000313" key="7">
    <source>
        <dbReference type="EMBL" id="MBB6122638.1"/>
    </source>
</evidence>
<name>A0A841J275_9SPHN</name>
<accession>A0A841J275</accession>
<dbReference type="GO" id="GO:0000155">
    <property type="term" value="F:phosphorelay sensor kinase activity"/>
    <property type="evidence" value="ECO:0007669"/>
    <property type="project" value="InterPro"/>
</dbReference>
<dbReference type="PROSITE" id="PS50109">
    <property type="entry name" value="HIS_KIN"/>
    <property type="match status" value="1"/>
</dbReference>
<proteinExistence type="predicted"/>
<dbReference type="InterPro" id="IPR005467">
    <property type="entry name" value="His_kinase_dom"/>
</dbReference>
<gene>
    <name evidence="7" type="ORF">FHS92_000345</name>
</gene>
<dbReference type="InterPro" id="IPR050736">
    <property type="entry name" value="Sensor_HK_Regulatory"/>
</dbReference>
<keyword evidence="3" id="KW-0808">Transferase</keyword>
<evidence type="ECO:0000256" key="2">
    <source>
        <dbReference type="ARBA" id="ARBA00012438"/>
    </source>
</evidence>
<dbReference type="EMBL" id="JACIJP010000001">
    <property type="protein sequence ID" value="MBB6122638.1"/>
    <property type="molecule type" value="Genomic_DNA"/>
</dbReference>
<dbReference type="SMART" id="SM00387">
    <property type="entry name" value="HATPase_c"/>
    <property type="match status" value="1"/>
</dbReference>
<dbReference type="PRINTS" id="PR00344">
    <property type="entry name" value="BCTRLSENSOR"/>
</dbReference>
<dbReference type="AlphaFoldDB" id="A0A841J275"/>
<evidence type="ECO:0000313" key="8">
    <source>
        <dbReference type="Proteomes" id="UP000552700"/>
    </source>
</evidence>
<protein>
    <recommendedName>
        <fullName evidence="2">histidine kinase</fullName>
        <ecNumber evidence="2">2.7.13.3</ecNumber>
    </recommendedName>
</protein>
<dbReference type="EC" id="2.7.13.3" evidence="2"/>
<evidence type="ECO:0000256" key="5">
    <source>
        <dbReference type="ARBA" id="ARBA00023012"/>
    </source>
</evidence>
<organism evidence="7 8">
    <name type="scientific">Sphingobium subterraneum</name>
    <dbReference type="NCBI Taxonomy" id="627688"/>
    <lineage>
        <taxon>Bacteria</taxon>
        <taxon>Pseudomonadati</taxon>
        <taxon>Pseudomonadota</taxon>
        <taxon>Alphaproteobacteria</taxon>
        <taxon>Sphingomonadales</taxon>
        <taxon>Sphingomonadaceae</taxon>
        <taxon>Sphingobium</taxon>
    </lineage>
</organism>
<keyword evidence="8" id="KW-1185">Reference proteome</keyword>
<evidence type="ECO:0000256" key="1">
    <source>
        <dbReference type="ARBA" id="ARBA00000085"/>
    </source>
</evidence>
<feature type="domain" description="Histidine kinase" evidence="6">
    <location>
        <begin position="243"/>
        <end position="458"/>
    </location>
</feature>
<evidence type="ECO:0000259" key="6">
    <source>
        <dbReference type="PROSITE" id="PS50109"/>
    </source>
</evidence>
<dbReference type="Gene3D" id="1.10.287.130">
    <property type="match status" value="1"/>
</dbReference>
<dbReference type="CDD" id="cd00075">
    <property type="entry name" value="HATPase"/>
    <property type="match status" value="1"/>
</dbReference>
<dbReference type="SUPFAM" id="SSF55874">
    <property type="entry name" value="ATPase domain of HSP90 chaperone/DNA topoisomerase II/histidine kinase"/>
    <property type="match status" value="1"/>
</dbReference>
<dbReference type="Gene3D" id="3.30.565.10">
    <property type="entry name" value="Histidine kinase-like ATPase, C-terminal domain"/>
    <property type="match status" value="1"/>
</dbReference>
<dbReference type="PANTHER" id="PTHR43711">
    <property type="entry name" value="TWO-COMPONENT HISTIDINE KINASE"/>
    <property type="match status" value="1"/>
</dbReference>
<comment type="caution">
    <text evidence="7">The sequence shown here is derived from an EMBL/GenBank/DDBJ whole genome shotgun (WGS) entry which is preliminary data.</text>
</comment>
<evidence type="ECO:0000256" key="3">
    <source>
        <dbReference type="ARBA" id="ARBA00022679"/>
    </source>
</evidence>
<reference evidence="7 8" key="1">
    <citation type="submission" date="2020-08" db="EMBL/GenBank/DDBJ databases">
        <title>Genomic Encyclopedia of Type Strains, Phase IV (KMG-IV): sequencing the most valuable type-strain genomes for metagenomic binning, comparative biology and taxonomic classification.</title>
        <authorList>
            <person name="Goeker M."/>
        </authorList>
    </citation>
    <scope>NUCLEOTIDE SEQUENCE [LARGE SCALE GENOMIC DNA]</scope>
    <source>
        <strain evidence="7 8">DSM 102255</strain>
    </source>
</reference>
<evidence type="ECO:0000256" key="4">
    <source>
        <dbReference type="ARBA" id="ARBA00022777"/>
    </source>
</evidence>
<dbReference type="RefSeq" id="WP_184076947.1">
    <property type="nucleotide sequence ID" value="NZ_JACIJP010000001.1"/>
</dbReference>
<comment type="catalytic activity">
    <reaction evidence="1">
        <text>ATP + protein L-histidine = ADP + protein N-phospho-L-histidine.</text>
        <dbReference type="EC" id="2.7.13.3"/>
    </reaction>
</comment>
<dbReference type="InterPro" id="IPR003594">
    <property type="entry name" value="HATPase_dom"/>
</dbReference>
<dbReference type="Proteomes" id="UP000552700">
    <property type="component" value="Unassembled WGS sequence"/>
</dbReference>
<dbReference type="InterPro" id="IPR036890">
    <property type="entry name" value="HATPase_C_sf"/>
</dbReference>
<dbReference type="InterPro" id="IPR036097">
    <property type="entry name" value="HisK_dim/P_sf"/>
</dbReference>